<name>A0A3R6AK53_9FIRM</name>
<reference evidence="2 3" key="1">
    <citation type="submission" date="2018-08" db="EMBL/GenBank/DDBJ databases">
        <title>A genome reference for cultivated species of the human gut microbiota.</title>
        <authorList>
            <person name="Zou Y."/>
            <person name="Xue W."/>
            <person name="Luo G."/>
        </authorList>
    </citation>
    <scope>NUCLEOTIDE SEQUENCE [LARGE SCALE GENOMIC DNA]</scope>
    <source>
        <strain evidence="2 3">AM42-1AC</strain>
    </source>
</reference>
<evidence type="ECO:0000313" key="2">
    <source>
        <dbReference type="EMBL" id="RHA90505.1"/>
    </source>
</evidence>
<keyword evidence="1" id="KW-0472">Membrane</keyword>
<organism evidence="2 3">
    <name type="scientific">Roseburia inulinivorans</name>
    <dbReference type="NCBI Taxonomy" id="360807"/>
    <lineage>
        <taxon>Bacteria</taxon>
        <taxon>Bacillati</taxon>
        <taxon>Bacillota</taxon>
        <taxon>Clostridia</taxon>
        <taxon>Lachnospirales</taxon>
        <taxon>Lachnospiraceae</taxon>
        <taxon>Roseburia</taxon>
    </lineage>
</organism>
<gene>
    <name evidence="2" type="ORF">DW914_04680</name>
</gene>
<evidence type="ECO:0000256" key="1">
    <source>
        <dbReference type="SAM" id="Phobius"/>
    </source>
</evidence>
<keyword evidence="1" id="KW-0812">Transmembrane</keyword>
<dbReference type="Pfam" id="PF22507">
    <property type="entry name" value="DUF6994"/>
    <property type="match status" value="1"/>
</dbReference>
<proteinExistence type="predicted"/>
<sequence length="478" mass="56332">MVYRYDYDVKNNLIDLLETKQDFSGVLEMPYYLEQYHQETSIARQNLQRFLIYKLSYYLDDSDLKQFDCDVCEEVTTSYLKTYHWLDGYRSEQQPSTAVKYEVTNGNITYRGDTMTSAWIPIENYIQLKMSSQIKMQGNMLELYFLRNMEKIRLSPEAGRFLQLTHSIGNFIPVPRGFNTGRSGEYAKWDSWDLTLEQIFQWYTDNSDMTDICNHGALECLFTYAKNKESAIQYCEAWLQLFGTWENFVKENYLEAFVDKKGVPKKFFSGHSLENPLPKTLKEYETFFQTVNKCIDQRGKQIANFLMNRENGAESMGKGASTFSFSDLQNAKETFLEYVYSFMSISPWKLKLLGFFLFCIIFSPIMVKLEMYPLYQMIIFVAFIIFLAFLIIYFSLGAMYKCPTCKKRFALKRIEKELVSSERISILQEVKTRNRNGNVVGTQEQYIPGTRRTYEIHYVCKNCGEDCYRQYEKETPNV</sequence>
<comment type="caution">
    <text evidence="2">The sequence shown here is derived from an EMBL/GenBank/DDBJ whole genome shotgun (WGS) entry which is preliminary data.</text>
</comment>
<dbReference type="RefSeq" id="WP_118580124.1">
    <property type="nucleotide sequence ID" value="NZ_CABJFX010000005.1"/>
</dbReference>
<dbReference type="Proteomes" id="UP000283492">
    <property type="component" value="Unassembled WGS sequence"/>
</dbReference>
<feature type="transmembrane region" description="Helical" evidence="1">
    <location>
        <begin position="350"/>
        <end position="367"/>
    </location>
</feature>
<dbReference type="InterPro" id="IPR054263">
    <property type="entry name" value="DUF6994"/>
</dbReference>
<feature type="transmembrane region" description="Helical" evidence="1">
    <location>
        <begin position="373"/>
        <end position="400"/>
    </location>
</feature>
<dbReference type="AlphaFoldDB" id="A0A3R6AK53"/>
<accession>A0A3R6AK53</accession>
<keyword evidence="1" id="KW-1133">Transmembrane helix</keyword>
<protein>
    <submittedName>
        <fullName evidence="2">Uncharacterized protein</fullName>
    </submittedName>
</protein>
<evidence type="ECO:0000313" key="3">
    <source>
        <dbReference type="Proteomes" id="UP000283492"/>
    </source>
</evidence>
<dbReference type="EMBL" id="QSFX01000005">
    <property type="protein sequence ID" value="RHA90505.1"/>
    <property type="molecule type" value="Genomic_DNA"/>
</dbReference>